<dbReference type="NCBIfam" id="TIGR01128">
    <property type="entry name" value="holA"/>
    <property type="match status" value="1"/>
</dbReference>
<evidence type="ECO:0000256" key="7">
    <source>
        <dbReference type="ARBA" id="ARBA00034754"/>
    </source>
</evidence>
<dbReference type="Gene3D" id="1.10.8.60">
    <property type="match status" value="1"/>
</dbReference>
<keyword evidence="6" id="KW-0239">DNA-directed DNA polymerase</keyword>
<dbReference type="AlphaFoldDB" id="A0A0G0S993"/>
<dbReference type="GO" id="GO:0003677">
    <property type="term" value="F:DNA binding"/>
    <property type="evidence" value="ECO:0007669"/>
    <property type="project" value="InterPro"/>
</dbReference>
<reference evidence="11 12" key="1">
    <citation type="journal article" date="2015" name="Nature">
        <title>rRNA introns, odd ribosomes, and small enigmatic genomes across a large radiation of phyla.</title>
        <authorList>
            <person name="Brown C.T."/>
            <person name="Hug L.A."/>
            <person name="Thomas B.C."/>
            <person name="Sharon I."/>
            <person name="Castelle C.J."/>
            <person name="Singh A."/>
            <person name="Wilkins M.J."/>
            <person name="Williams K.H."/>
            <person name="Banfield J.F."/>
        </authorList>
    </citation>
    <scope>NUCLEOTIDE SEQUENCE [LARGE SCALE GENOMIC DNA]</scope>
</reference>
<evidence type="ECO:0000256" key="2">
    <source>
        <dbReference type="ARBA" id="ARBA00017703"/>
    </source>
</evidence>
<dbReference type="SUPFAM" id="SSF48019">
    <property type="entry name" value="post-AAA+ oligomerization domain-like"/>
    <property type="match status" value="1"/>
</dbReference>
<dbReference type="Pfam" id="PF06144">
    <property type="entry name" value="DNA_pol3_delta"/>
    <property type="match status" value="1"/>
</dbReference>
<evidence type="ECO:0000256" key="8">
    <source>
        <dbReference type="ARBA" id="ARBA00049244"/>
    </source>
</evidence>
<evidence type="ECO:0000313" key="12">
    <source>
        <dbReference type="Proteomes" id="UP000034539"/>
    </source>
</evidence>
<comment type="similarity">
    <text evidence="7">Belongs to the DNA polymerase HolA subunit family.</text>
</comment>
<evidence type="ECO:0000256" key="5">
    <source>
        <dbReference type="ARBA" id="ARBA00022705"/>
    </source>
</evidence>
<organism evidence="11 12">
    <name type="scientific">Candidatus Gottesmanbacteria bacterium GW2011_GWC2_39_8</name>
    <dbReference type="NCBI Taxonomy" id="1618450"/>
    <lineage>
        <taxon>Bacteria</taxon>
        <taxon>Candidatus Gottesmaniibacteriota</taxon>
    </lineage>
</organism>
<comment type="catalytic activity">
    <reaction evidence="8">
        <text>DNA(n) + a 2'-deoxyribonucleoside 5'-triphosphate = DNA(n+1) + diphosphate</text>
        <dbReference type="Rhea" id="RHEA:22508"/>
        <dbReference type="Rhea" id="RHEA-COMP:17339"/>
        <dbReference type="Rhea" id="RHEA-COMP:17340"/>
        <dbReference type="ChEBI" id="CHEBI:33019"/>
        <dbReference type="ChEBI" id="CHEBI:61560"/>
        <dbReference type="ChEBI" id="CHEBI:173112"/>
        <dbReference type="EC" id="2.7.7.7"/>
    </reaction>
</comment>
<dbReference type="InterPro" id="IPR027417">
    <property type="entry name" value="P-loop_NTPase"/>
</dbReference>
<dbReference type="InterPro" id="IPR010372">
    <property type="entry name" value="DNA_pol3_delta_N"/>
</dbReference>
<dbReference type="Pfam" id="PF21694">
    <property type="entry name" value="DNA_pol3_delta_C"/>
    <property type="match status" value="1"/>
</dbReference>
<evidence type="ECO:0000256" key="1">
    <source>
        <dbReference type="ARBA" id="ARBA00012417"/>
    </source>
</evidence>
<dbReference type="InterPro" id="IPR048466">
    <property type="entry name" value="DNA_pol3_delta-like_C"/>
</dbReference>
<dbReference type="GO" id="GO:0003887">
    <property type="term" value="F:DNA-directed DNA polymerase activity"/>
    <property type="evidence" value="ECO:0007669"/>
    <property type="project" value="UniProtKB-KW"/>
</dbReference>
<dbReference type="SUPFAM" id="SSF52540">
    <property type="entry name" value="P-loop containing nucleoside triphosphate hydrolases"/>
    <property type="match status" value="1"/>
</dbReference>
<sequence length="322" mass="37564">MMPTKELTSYLFLGEEDFLKELELKKLKSRFLENTTRDLNYNVFYAKDKDFKLKEMLDILNTASFMSSKRFVILKDADSLSDSDKESVLFYLKNPKDSSIFIMDSKAVKIKEGFILEASKLAKLMRLARLTDSEINIWISKRVKTAGKKISADAINLIKENLPNDLLILSSSVDNLILYAGKRPDITRHDVEKVIYVAPLKTSFDLLDAIEKKDVKRALNIFTSIQKYKKREAELLLGLLSWQFRMLLRVKELLKIRNKLEIQKELNLYNTKFDQMSRYATRFKRQEIIRLLDEILKADSDIKTGETFPKFTLEKLILKMCS</sequence>
<keyword evidence="3" id="KW-0808">Transferase</keyword>
<dbReference type="PANTHER" id="PTHR34388:SF1">
    <property type="entry name" value="DNA POLYMERASE III SUBUNIT DELTA"/>
    <property type="match status" value="1"/>
</dbReference>
<dbReference type="InterPro" id="IPR008921">
    <property type="entry name" value="DNA_pol3_clamp-load_cplx_C"/>
</dbReference>
<evidence type="ECO:0000259" key="10">
    <source>
        <dbReference type="Pfam" id="PF21694"/>
    </source>
</evidence>
<keyword evidence="4" id="KW-0548">Nucleotidyltransferase</keyword>
<dbReference type="Gene3D" id="1.20.272.10">
    <property type="match status" value="1"/>
</dbReference>
<evidence type="ECO:0000259" key="9">
    <source>
        <dbReference type="Pfam" id="PF06144"/>
    </source>
</evidence>
<dbReference type="Proteomes" id="UP000034539">
    <property type="component" value="Unassembled WGS sequence"/>
</dbReference>
<comment type="caution">
    <text evidence="11">The sequence shown here is derived from an EMBL/GenBank/DDBJ whole genome shotgun (WGS) entry which is preliminary data.</text>
</comment>
<dbReference type="PANTHER" id="PTHR34388">
    <property type="entry name" value="DNA POLYMERASE III SUBUNIT DELTA"/>
    <property type="match status" value="1"/>
</dbReference>
<dbReference type="GO" id="GO:0009360">
    <property type="term" value="C:DNA polymerase III complex"/>
    <property type="evidence" value="ECO:0007669"/>
    <property type="project" value="InterPro"/>
</dbReference>
<dbReference type="EMBL" id="LBXN01000074">
    <property type="protein sequence ID" value="KKR31315.1"/>
    <property type="molecule type" value="Genomic_DNA"/>
</dbReference>
<dbReference type="InterPro" id="IPR005790">
    <property type="entry name" value="DNA_polIII_delta"/>
</dbReference>
<dbReference type="GO" id="GO:0006261">
    <property type="term" value="P:DNA-templated DNA replication"/>
    <property type="evidence" value="ECO:0007669"/>
    <property type="project" value="TreeGrafter"/>
</dbReference>
<keyword evidence="5" id="KW-0235">DNA replication</keyword>
<proteinExistence type="inferred from homology"/>
<protein>
    <recommendedName>
        <fullName evidence="2">DNA polymerase III subunit delta</fullName>
        <ecNumber evidence="1">2.7.7.7</ecNumber>
    </recommendedName>
</protein>
<evidence type="ECO:0000256" key="6">
    <source>
        <dbReference type="ARBA" id="ARBA00022932"/>
    </source>
</evidence>
<evidence type="ECO:0000256" key="3">
    <source>
        <dbReference type="ARBA" id="ARBA00022679"/>
    </source>
</evidence>
<gene>
    <name evidence="11" type="ORF">UT63_C0074G0003</name>
</gene>
<name>A0A0G0S993_9BACT</name>
<dbReference type="Gene3D" id="3.40.50.300">
    <property type="entry name" value="P-loop containing nucleotide triphosphate hydrolases"/>
    <property type="match status" value="1"/>
</dbReference>
<evidence type="ECO:0000313" key="11">
    <source>
        <dbReference type="EMBL" id="KKR31315.1"/>
    </source>
</evidence>
<dbReference type="EC" id="2.7.7.7" evidence="1"/>
<feature type="domain" description="DNA polymerase III delta N-terminal" evidence="9">
    <location>
        <begin position="10"/>
        <end position="110"/>
    </location>
</feature>
<evidence type="ECO:0000256" key="4">
    <source>
        <dbReference type="ARBA" id="ARBA00022695"/>
    </source>
</evidence>
<feature type="domain" description="DNA polymerase III delta subunit-like C-terminal" evidence="10">
    <location>
        <begin position="203"/>
        <end position="320"/>
    </location>
</feature>
<accession>A0A0G0S993</accession>